<sequence>MLPRSSIRVSDGPSHKPENSKRYKRSLRHSKLKKQENSSNDYDPNNPDIAIPNSPECSSYDKQFEAYTPRCDFFSDKPTYASSSCKLGLETPTYSLPKLCAFDLSTETVDKFEPESSKEPIPPPTKKQKEETNEKLTRLMMDMLSSDSESDSGSSNDDTTLPTQRPTAPLKWSVKIPMQIRIRYLDQFIEFYLKTCPERLAYKKALDCEQACHDESFTKSAYLALIVKRLKEFKSHSKS</sequence>
<keyword evidence="3" id="KW-0269">Exonuclease</keyword>
<feature type="region of interest" description="Disordered" evidence="1">
    <location>
        <begin position="145"/>
        <end position="166"/>
    </location>
</feature>
<proteinExistence type="predicted"/>
<protein>
    <submittedName>
        <fullName evidence="3">RNA exonuclease 1</fullName>
    </submittedName>
</protein>
<dbReference type="GO" id="GO:0004527">
    <property type="term" value="F:exonuclease activity"/>
    <property type="evidence" value="ECO:0007669"/>
    <property type="project" value="UniProtKB-KW"/>
</dbReference>
<feature type="compositionally biased region" description="Low complexity" evidence="1">
    <location>
        <begin position="37"/>
        <end position="48"/>
    </location>
</feature>
<gene>
    <name evidence="3" type="primary">REXO1</name>
    <name evidence="3" type="ORF">Ciccas_003573</name>
</gene>
<accession>A0ABD2QE00</accession>
<reference evidence="3 4" key="1">
    <citation type="submission" date="2024-11" db="EMBL/GenBank/DDBJ databases">
        <title>Adaptive evolution of stress response genes in parasites aligns with host niche diversity.</title>
        <authorList>
            <person name="Hahn C."/>
            <person name="Resl P."/>
        </authorList>
    </citation>
    <scope>NUCLEOTIDE SEQUENCE [LARGE SCALE GENOMIC DNA]</scope>
    <source>
        <strain evidence="3">EGGRZ-B1_66</strain>
        <tissue evidence="3">Body</tissue>
    </source>
</reference>
<evidence type="ECO:0000313" key="4">
    <source>
        <dbReference type="Proteomes" id="UP001626550"/>
    </source>
</evidence>
<keyword evidence="3" id="KW-0378">Hydrolase</keyword>
<dbReference type="InterPro" id="IPR031736">
    <property type="entry name" value="REXO1-like_dom"/>
</dbReference>
<feature type="region of interest" description="Disordered" evidence="1">
    <location>
        <begin position="1"/>
        <end position="57"/>
    </location>
</feature>
<name>A0ABD2QE00_9PLAT</name>
<feature type="compositionally biased region" description="Basic residues" evidence="1">
    <location>
        <begin position="22"/>
        <end position="32"/>
    </location>
</feature>
<dbReference type="Proteomes" id="UP001626550">
    <property type="component" value="Unassembled WGS sequence"/>
</dbReference>
<keyword evidence="4" id="KW-1185">Reference proteome</keyword>
<evidence type="ECO:0000256" key="1">
    <source>
        <dbReference type="SAM" id="MobiDB-lite"/>
    </source>
</evidence>
<comment type="caution">
    <text evidence="3">The sequence shown here is derived from an EMBL/GenBank/DDBJ whole genome shotgun (WGS) entry which is preliminary data.</text>
</comment>
<evidence type="ECO:0000313" key="3">
    <source>
        <dbReference type="EMBL" id="KAL3317769.1"/>
    </source>
</evidence>
<feature type="domain" description="RNA exonuclease 1 homolog-like" evidence="2">
    <location>
        <begin position="165"/>
        <end position="237"/>
    </location>
</feature>
<dbReference type="AlphaFoldDB" id="A0ABD2QE00"/>
<feature type="compositionally biased region" description="Low complexity" evidence="1">
    <location>
        <begin position="145"/>
        <end position="158"/>
    </location>
</feature>
<organism evidence="3 4">
    <name type="scientific">Cichlidogyrus casuarinus</name>
    <dbReference type="NCBI Taxonomy" id="1844966"/>
    <lineage>
        <taxon>Eukaryota</taxon>
        <taxon>Metazoa</taxon>
        <taxon>Spiralia</taxon>
        <taxon>Lophotrochozoa</taxon>
        <taxon>Platyhelminthes</taxon>
        <taxon>Monogenea</taxon>
        <taxon>Monopisthocotylea</taxon>
        <taxon>Dactylogyridea</taxon>
        <taxon>Ancyrocephalidae</taxon>
        <taxon>Cichlidogyrus</taxon>
    </lineage>
</organism>
<evidence type="ECO:0000259" key="2">
    <source>
        <dbReference type="Pfam" id="PF15870"/>
    </source>
</evidence>
<feature type="region of interest" description="Disordered" evidence="1">
    <location>
        <begin position="111"/>
        <end position="132"/>
    </location>
</feature>
<dbReference type="Pfam" id="PF15870">
    <property type="entry name" value="EloA-BP1"/>
    <property type="match status" value="1"/>
</dbReference>
<dbReference type="EMBL" id="JBJKFK010000334">
    <property type="protein sequence ID" value="KAL3317769.1"/>
    <property type="molecule type" value="Genomic_DNA"/>
</dbReference>
<keyword evidence="3" id="KW-0540">Nuclease</keyword>